<evidence type="ECO:0000313" key="2">
    <source>
        <dbReference type="EMBL" id="QHT91915.1"/>
    </source>
</evidence>
<dbReference type="EMBL" id="MN740171">
    <property type="protein sequence ID" value="QHT91915.1"/>
    <property type="molecule type" value="Genomic_DNA"/>
</dbReference>
<name>A0A6C0IHD4_9ZZZZ</name>
<organism evidence="2">
    <name type="scientific">viral metagenome</name>
    <dbReference type="NCBI Taxonomy" id="1070528"/>
    <lineage>
        <taxon>unclassified sequences</taxon>
        <taxon>metagenomes</taxon>
        <taxon>organismal metagenomes</taxon>
    </lineage>
</organism>
<evidence type="ECO:0000256" key="1">
    <source>
        <dbReference type="SAM" id="MobiDB-lite"/>
    </source>
</evidence>
<feature type="region of interest" description="Disordered" evidence="1">
    <location>
        <begin position="150"/>
        <end position="169"/>
    </location>
</feature>
<proteinExistence type="predicted"/>
<accession>A0A6C0IHD4</accession>
<dbReference type="AlphaFoldDB" id="A0A6C0IHD4"/>
<protein>
    <submittedName>
        <fullName evidence="2">Uncharacterized protein</fullName>
    </submittedName>
</protein>
<sequence>MENTKKEEECLELKNIKYKTMLLSGAPLQETKSSNDLSNLEKFLENEQNNNKIEPWCKLDKTIKTKKMIEFIEVYKVNNELDVEECDLLLTFLKDCLNRKKLQRVKDVIYDKENGKIKDIPALQYTKANKHFTLKNIDKRISTVKSLTPKKPNGTIKNKVVPTIDSDSD</sequence>
<reference evidence="2" key="1">
    <citation type="journal article" date="2020" name="Nature">
        <title>Giant virus diversity and host interactions through global metagenomics.</title>
        <authorList>
            <person name="Schulz F."/>
            <person name="Roux S."/>
            <person name="Paez-Espino D."/>
            <person name="Jungbluth S."/>
            <person name="Walsh D.A."/>
            <person name="Denef V.J."/>
            <person name="McMahon K.D."/>
            <person name="Konstantinidis K.T."/>
            <person name="Eloe-Fadrosh E.A."/>
            <person name="Kyrpides N.C."/>
            <person name="Woyke T."/>
        </authorList>
    </citation>
    <scope>NUCLEOTIDE SEQUENCE</scope>
    <source>
        <strain evidence="2">GVMAG-M-3300023184-86</strain>
    </source>
</reference>